<reference evidence="3" key="2">
    <citation type="submission" date="2020-09" db="EMBL/GenBank/DDBJ databases">
        <authorList>
            <person name="Sun Q."/>
            <person name="Zhou Y."/>
        </authorList>
    </citation>
    <scope>NUCLEOTIDE SEQUENCE</scope>
    <source>
        <strain evidence="3">CGMCC 1.12181</strain>
    </source>
</reference>
<keyword evidence="4" id="KW-1185">Reference proteome</keyword>
<evidence type="ECO:0000313" key="3">
    <source>
        <dbReference type="EMBL" id="GGG03470.1"/>
    </source>
</evidence>
<dbReference type="PROSITE" id="PS51898">
    <property type="entry name" value="TYR_RECOMBINASE"/>
    <property type="match status" value="1"/>
</dbReference>
<dbReference type="GO" id="GO:0015074">
    <property type="term" value="P:DNA integration"/>
    <property type="evidence" value="ECO:0007669"/>
    <property type="project" value="InterPro"/>
</dbReference>
<evidence type="ECO:0000313" key="4">
    <source>
        <dbReference type="Proteomes" id="UP000605253"/>
    </source>
</evidence>
<comment type="caution">
    <text evidence="3">The sequence shown here is derived from an EMBL/GenBank/DDBJ whole genome shotgun (WGS) entry which is preliminary data.</text>
</comment>
<feature type="domain" description="Tyr recombinase" evidence="2">
    <location>
        <begin position="240"/>
        <end position="445"/>
    </location>
</feature>
<dbReference type="GO" id="GO:0003677">
    <property type="term" value="F:DNA binding"/>
    <property type="evidence" value="ECO:0007669"/>
    <property type="project" value="InterPro"/>
</dbReference>
<dbReference type="Gene3D" id="1.10.443.10">
    <property type="entry name" value="Intergrase catalytic core"/>
    <property type="match status" value="1"/>
</dbReference>
<protein>
    <recommendedName>
        <fullName evidence="2">Tyr recombinase domain-containing protein</fullName>
    </recommendedName>
</protein>
<sequence length="591" mass="68245">MKSKVSTKSIEVAENEKLSNVDILSTHKNWLVGLPISDDWQFEEYLEGQYHSRLSFNWRPTYELATLQDQLKWDTWKNFAKNLCVIIFDESHSHIKPITNKIYAQNIKLICQYFCFEKNRLNIQQVTKEDILHFERHLKEKKISVGYTEALLTAVQFLWIKPLFADLEGLSFDPYPVGSSVKLVSKKIGQPNCHTTTLLPETGLALIDHALKLIKNSTKTIEDLGDYLNLKKRHRSRVFKRKHGYSATELFKKTDLIYGASIVLVLGLSAMRSHELSGLKYEDAVLIVEGKTNCLTGKVHKTANTITGKTTERHVINEIKQALEIILRLTSHVRKKNKNTLLLLKLPIYNSANSKGKAIEELGYQSLYKILDKFALDAGYVSGTLRPHMFRRFFAMMWTWRFELGDLEYLSRLLYHNKGEFTNAYIEDERVWEFMDEETKRMTYDIFEKMFKGELHIIGGFHKTVESYKNILEAKVTVISPESVHDFVERVIDRNNYSIIPAIDGYCFMSKSRGRRSKCSTNGLSPDYSNRSESTCTSCPNFGVSIRSKKEWESRLNAHYLVSKTTKSEKLKKASDKAIKAIKKLKLNIIS</sequence>
<dbReference type="AlphaFoldDB" id="A0A917FS67"/>
<dbReference type="InterPro" id="IPR013762">
    <property type="entry name" value="Integrase-like_cat_sf"/>
</dbReference>
<gene>
    <name evidence="3" type="ORF">GCM10011365_25770</name>
</gene>
<reference evidence="3" key="1">
    <citation type="journal article" date="2014" name="Int. J. Syst. Evol. Microbiol.">
        <title>Complete genome sequence of Corynebacterium casei LMG S-19264T (=DSM 44701T), isolated from a smear-ripened cheese.</title>
        <authorList>
            <consortium name="US DOE Joint Genome Institute (JGI-PGF)"/>
            <person name="Walter F."/>
            <person name="Albersmeier A."/>
            <person name="Kalinowski J."/>
            <person name="Ruckert C."/>
        </authorList>
    </citation>
    <scope>NUCLEOTIDE SEQUENCE</scope>
    <source>
        <strain evidence="3">CGMCC 1.12181</strain>
    </source>
</reference>
<dbReference type="CDD" id="cd00397">
    <property type="entry name" value="DNA_BRE_C"/>
    <property type="match status" value="1"/>
</dbReference>
<dbReference type="Proteomes" id="UP000605253">
    <property type="component" value="Unassembled WGS sequence"/>
</dbReference>
<name>A0A917FS67_9GAMM</name>
<evidence type="ECO:0000256" key="1">
    <source>
        <dbReference type="ARBA" id="ARBA00023172"/>
    </source>
</evidence>
<evidence type="ECO:0000259" key="2">
    <source>
        <dbReference type="PROSITE" id="PS51898"/>
    </source>
</evidence>
<organism evidence="3 4">
    <name type="scientific">Marinicella pacifica</name>
    <dbReference type="NCBI Taxonomy" id="1171543"/>
    <lineage>
        <taxon>Bacteria</taxon>
        <taxon>Pseudomonadati</taxon>
        <taxon>Pseudomonadota</taxon>
        <taxon>Gammaproteobacteria</taxon>
        <taxon>Lysobacterales</taxon>
        <taxon>Marinicellaceae</taxon>
        <taxon>Marinicella</taxon>
    </lineage>
</organism>
<dbReference type="InterPro" id="IPR002104">
    <property type="entry name" value="Integrase_catalytic"/>
</dbReference>
<dbReference type="InterPro" id="IPR011010">
    <property type="entry name" value="DNA_brk_join_enz"/>
</dbReference>
<dbReference type="GO" id="GO:0006310">
    <property type="term" value="P:DNA recombination"/>
    <property type="evidence" value="ECO:0007669"/>
    <property type="project" value="UniProtKB-KW"/>
</dbReference>
<dbReference type="EMBL" id="BMEO01000027">
    <property type="protein sequence ID" value="GGG03470.1"/>
    <property type="molecule type" value="Genomic_DNA"/>
</dbReference>
<keyword evidence="1" id="KW-0233">DNA recombination</keyword>
<dbReference type="SUPFAM" id="SSF56349">
    <property type="entry name" value="DNA breaking-rejoining enzymes"/>
    <property type="match status" value="1"/>
</dbReference>
<accession>A0A917FS67</accession>
<proteinExistence type="predicted"/>
<dbReference type="RefSeq" id="WP_188366189.1">
    <property type="nucleotide sequence ID" value="NZ_BAABJF010000029.1"/>
</dbReference>